<dbReference type="InterPro" id="IPR036496">
    <property type="entry name" value="CathepsinC_exc_dom_sf"/>
</dbReference>
<feature type="domain" description="Peptidase C1A papain C-terminal" evidence="18">
    <location>
        <begin position="219"/>
        <end position="449"/>
    </location>
</feature>
<evidence type="ECO:0000256" key="9">
    <source>
        <dbReference type="ARBA" id="ARBA00022807"/>
    </source>
</evidence>
<dbReference type="PROSITE" id="PS00639">
    <property type="entry name" value="THIOL_PROTEASE_HIS"/>
    <property type="match status" value="1"/>
</dbReference>
<dbReference type="PROSITE" id="PS00640">
    <property type="entry name" value="THIOL_PROTEASE_ASN"/>
    <property type="match status" value="1"/>
</dbReference>
<evidence type="ECO:0000256" key="1">
    <source>
        <dbReference type="ARBA" id="ARBA00000738"/>
    </source>
</evidence>
<evidence type="ECO:0000256" key="17">
    <source>
        <dbReference type="SAM" id="SignalP"/>
    </source>
</evidence>
<dbReference type="InterPro" id="IPR000169">
    <property type="entry name" value="Pept_cys_AS"/>
</dbReference>
<evidence type="ECO:0000256" key="16">
    <source>
        <dbReference type="ARBA" id="ARBA00045556"/>
    </source>
</evidence>
<evidence type="ECO:0000256" key="13">
    <source>
        <dbReference type="ARBA" id="ARBA00029779"/>
    </source>
</evidence>
<dbReference type="InterPro" id="IPR038765">
    <property type="entry name" value="Papain-like_cys_pep_sf"/>
</dbReference>
<dbReference type="EMBL" id="BLXT01007821">
    <property type="protein sequence ID" value="GFO42826.1"/>
    <property type="molecule type" value="Genomic_DNA"/>
</dbReference>
<dbReference type="Gene3D" id="3.90.70.10">
    <property type="entry name" value="Cysteine proteinases"/>
    <property type="match status" value="1"/>
</dbReference>
<dbReference type="Gene3D" id="2.40.128.80">
    <property type="entry name" value="Cathepsin C, exclusion domain"/>
    <property type="match status" value="1"/>
</dbReference>
<evidence type="ECO:0000256" key="5">
    <source>
        <dbReference type="ARBA" id="ARBA00012059"/>
    </source>
</evidence>
<dbReference type="GO" id="GO:0006508">
    <property type="term" value="P:proteolysis"/>
    <property type="evidence" value="ECO:0007669"/>
    <property type="project" value="UniProtKB-KW"/>
</dbReference>
<keyword evidence="9" id="KW-0788">Thiol protease</keyword>
<comment type="catalytic activity">
    <reaction evidence="1">
        <text>Release of an N-terminal dipeptide, Xaa-Yaa-|-Zaa-, except when Xaa is Arg or Lys, or Yaa or Zaa is Pro.</text>
        <dbReference type="EC" id="3.4.14.1"/>
    </reaction>
</comment>
<dbReference type="Pfam" id="PF08773">
    <property type="entry name" value="CathepsinC_exc"/>
    <property type="match status" value="1"/>
</dbReference>
<evidence type="ECO:0000256" key="8">
    <source>
        <dbReference type="ARBA" id="ARBA00022801"/>
    </source>
</evidence>
<evidence type="ECO:0000256" key="3">
    <source>
        <dbReference type="ARBA" id="ARBA00008455"/>
    </source>
</evidence>
<sequence length="455" mass="51336">MHVAAVVLLTTSAEADTPANCSYEDIRGTWIFQVGSSQEKGSQDWNCSASTAFAVQYQVKIHLAYPDIATDEFNNKGFWTLIYNQGFEVVVAGRKYFGFSAFKEKSSLCNVINPGWAHDVLGNDLSCFKGQKEGSIIKRSRRINRDPTLRFEYSINSEELVESINKVHKSWTAKRYKQFESLSREDFVRMAGGKRTQGIRAPHLAHATVNGQKNLRASFPRAFDWRNVNGENFVSPVRNQAQCGSCYAFTAMGMAESRYRILTNNTMQPVFSPQDIVECSIYSQGCEGGFGYLVGGKYAEDFGLVKEKCNPYKGIDGKCSTDKKCARYRMTDYKYVGGFYGGCNEMAMMEAIYNRGPVAVGFEVYNDFFNYKSGVYHHNPKLNQAPFQPFELTNHAVLIVGWGEVSSPVPDKYWIVKNSWGADWGMDGYFWIRRGTDECGIESLAMEATPIIRFD</sequence>
<evidence type="ECO:0000313" key="20">
    <source>
        <dbReference type="Proteomes" id="UP000735302"/>
    </source>
</evidence>
<dbReference type="EC" id="3.4.14.1" evidence="5"/>
<dbReference type="PROSITE" id="PS00139">
    <property type="entry name" value="THIOL_PROTEASE_CYS"/>
    <property type="match status" value="1"/>
</dbReference>
<gene>
    <name evidence="19" type="ORF">PoB_006933100</name>
</gene>
<keyword evidence="17" id="KW-0732">Signal</keyword>
<keyword evidence="7" id="KW-0645">Protease</keyword>
<evidence type="ECO:0000313" key="19">
    <source>
        <dbReference type="EMBL" id="GFO42826.1"/>
    </source>
</evidence>
<keyword evidence="10" id="KW-1015">Disulfide bond</keyword>
<feature type="signal peptide" evidence="17">
    <location>
        <begin position="1"/>
        <end position="15"/>
    </location>
</feature>
<dbReference type="AlphaFoldDB" id="A0AAV4DG65"/>
<keyword evidence="11" id="KW-0868">Chloride</keyword>
<dbReference type="InterPro" id="IPR025660">
    <property type="entry name" value="Pept_his_AS"/>
</dbReference>
<comment type="subunit">
    <text evidence="4">Tetramer of heterotrimers consisting of exclusion domain, heavy- and light chains.</text>
</comment>
<dbReference type="SMART" id="SM00645">
    <property type="entry name" value="Pept_C1"/>
    <property type="match status" value="1"/>
</dbReference>
<name>A0AAV4DG65_9GAST</name>
<dbReference type="SUPFAM" id="SSF54001">
    <property type="entry name" value="Cysteine proteinases"/>
    <property type="match status" value="1"/>
</dbReference>
<comment type="cofactor">
    <cofactor evidence="2">
        <name>chloride</name>
        <dbReference type="ChEBI" id="CHEBI:17996"/>
    </cofactor>
</comment>
<evidence type="ECO:0000256" key="6">
    <source>
        <dbReference type="ARBA" id="ARBA00014709"/>
    </source>
</evidence>
<evidence type="ECO:0000256" key="14">
    <source>
        <dbReference type="ARBA" id="ARBA00030778"/>
    </source>
</evidence>
<comment type="similarity">
    <text evidence="3">Belongs to the peptidase C1 family.</text>
</comment>
<protein>
    <recommendedName>
        <fullName evidence="6">Dipeptidyl peptidase 1</fullName>
        <ecNumber evidence="5">3.4.14.1</ecNumber>
    </recommendedName>
    <alternativeName>
        <fullName evidence="13">Cathepsin C</fullName>
    </alternativeName>
    <alternativeName>
        <fullName evidence="12">Cathepsin J</fullName>
    </alternativeName>
    <alternativeName>
        <fullName evidence="15">Dipeptidyl peptidase I</fullName>
    </alternativeName>
    <alternativeName>
        <fullName evidence="14">Dipeptidyl transferase</fullName>
    </alternativeName>
</protein>
<evidence type="ECO:0000256" key="10">
    <source>
        <dbReference type="ARBA" id="ARBA00023157"/>
    </source>
</evidence>
<dbReference type="InterPro" id="IPR013128">
    <property type="entry name" value="Peptidase_C1A"/>
</dbReference>
<proteinExistence type="inferred from homology"/>
<dbReference type="PRINTS" id="PR00705">
    <property type="entry name" value="PAPAIN"/>
</dbReference>
<dbReference type="InterPro" id="IPR025661">
    <property type="entry name" value="Pept_asp_AS"/>
</dbReference>
<feature type="chain" id="PRO_5043819944" description="Dipeptidyl peptidase 1" evidence="17">
    <location>
        <begin position="16"/>
        <end position="455"/>
    </location>
</feature>
<dbReference type="GO" id="GO:0008234">
    <property type="term" value="F:cysteine-type peptidase activity"/>
    <property type="evidence" value="ECO:0007669"/>
    <property type="project" value="UniProtKB-KW"/>
</dbReference>
<organism evidence="19 20">
    <name type="scientific">Plakobranchus ocellatus</name>
    <dbReference type="NCBI Taxonomy" id="259542"/>
    <lineage>
        <taxon>Eukaryota</taxon>
        <taxon>Metazoa</taxon>
        <taxon>Spiralia</taxon>
        <taxon>Lophotrochozoa</taxon>
        <taxon>Mollusca</taxon>
        <taxon>Gastropoda</taxon>
        <taxon>Heterobranchia</taxon>
        <taxon>Euthyneura</taxon>
        <taxon>Panpulmonata</taxon>
        <taxon>Sacoglossa</taxon>
        <taxon>Placobranchoidea</taxon>
        <taxon>Plakobranchidae</taxon>
        <taxon>Plakobranchus</taxon>
    </lineage>
</organism>
<evidence type="ECO:0000256" key="11">
    <source>
        <dbReference type="ARBA" id="ARBA00023214"/>
    </source>
</evidence>
<dbReference type="Proteomes" id="UP000735302">
    <property type="component" value="Unassembled WGS sequence"/>
</dbReference>
<evidence type="ECO:0000256" key="7">
    <source>
        <dbReference type="ARBA" id="ARBA00022670"/>
    </source>
</evidence>
<evidence type="ECO:0000256" key="12">
    <source>
        <dbReference type="ARBA" id="ARBA00029762"/>
    </source>
</evidence>
<reference evidence="19 20" key="1">
    <citation type="journal article" date="2021" name="Elife">
        <title>Chloroplast acquisition without the gene transfer in kleptoplastic sea slugs, Plakobranchus ocellatus.</title>
        <authorList>
            <person name="Maeda T."/>
            <person name="Takahashi S."/>
            <person name="Yoshida T."/>
            <person name="Shimamura S."/>
            <person name="Takaki Y."/>
            <person name="Nagai Y."/>
            <person name="Toyoda A."/>
            <person name="Suzuki Y."/>
            <person name="Arimoto A."/>
            <person name="Ishii H."/>
            <person name="Satoh N."/>
            <person name="Nishiyama T."/>
            <person name="Hasebe M."/>
            <person name="Maruyama T."/>
            <person name="Minagawa J."/>
            <person name="Obokata J."/>
            <person name="Shigenobu S."/>
        </authorList>
    </citation>
    <scope>NUCLEOTIDE SEQUENCE [LARGE SCALE GENOMIC DNA]</scope>
</reference>
<comment type="function">
    <text evidence="16">Thiol protease. Has dipeptidylpeptidase activity. Active against a broad range of dipeptide substrates composed of both polar and hydrophobic amino acids. Proline cannot occupy the P1 position and arginine cannot occupy the P2 position of the substrate. Can act as both an exopeptidase and endopeptidase. Activates serine proteases such as elastase, cathepsin G and granzymes A and B.</text>
</comment>
<keyword evidence="20" id="KW-1185">Reference proteome</keyword>
<keyword evidence="8" id="KW-0378">Hydrolase</keyword>
<evidence type="ECO:0000259" key="18">
    <source>
        <dbReference type="SMART" id="SM00645"/>
    </source>
</evidence>
<evidence type="ECO:0000256" key="2">
    <source>
        <dbReference type="ARBA" id="ARBA00001923"/>
    </source>
</evidence>
<comment type="caution">
    <text evidence="19">The sequence shown here is derived from an EMBL/GenBank/DDBJ whole genome shotgun (WGS) entry which is preliminary data.</text>
</comment>
<dbReference type="InterPro" id="IPR000668">
    <property type="entry name" value="Peptidase_C1A_C"/>
</dbReference>
<dbReference type="InterPro" id="IPR014882">
    <property type="entry name" value="CathepsinC_exc"/>
</dbReference>
<evidence type="ECO:0000256" key="4">
    <source>
        <dbReference type="ARBA" id="ARBA00011610"/>
    </source>
</evidence>
<dbReference type="PANTHER" id="PTHR12411">
    <property type="entry name" value="CYSTEINE PROTEASE FAMILY C1-RELATED"/>
    <property type="match status" value="1"/>
</dbReference>
<dbReference type="Pfam" id="PF00112">
    <property type="entry name" value="Peptidase_C1"/>
    <property type="match status" value="1"/>
</dbReference>
<dbReference type="SUPFAM" id="SSF75001">
    <property type="entry name" value="Dipeptidyl peptidase I (cathepsin C), exclusion domain"/>
    <property type="match status" value="1"/>
</dbReference>
<accession>A0AAV4DG65</accession>
<dbReference type="FunFam" id="2.40.128.80:FF:000003">
    <property type="entry name" value="Cathepsin C"/>
    <property type="match status" value="1"/>
</dbReference>
<evidence type="ECO:0000256" key="15">
    <source>
        <dbReference type="ARBA" id="ARBA00032961"/>
    </source>
</evidence>
<dbReference type="GO" id="GO:0008239">
    <property type="term" value="F:dipeptidyl-peptidase activity"/>
    <property type="evidence" value="ECO:0007669"/>
    <property type="project" value="UniProtKB-EC"/>
</dbReference>